<comment type="caution">
    <text evidence="2">The sequence shown here is derived from an EMBL/GenBank/DDBJ whole genome shotgun (WGS) entry which is preliminary data.</text>
</comment>
<name>A0A081AG92_PHYNI</name>
<organism evidence="2 3">
    <name type="scientific">Phytophthora nicotianae P1976</name>
    <dbReference type="NCBI Taxonomy" id="1317066"/>
    <lineage>
        <taxon>Eukaryota</taxon>
        <taxon>Sar</taxon>
        <taxon>Stramenopiles</taxon>
        <taxon>Oomycota</taxon>
        <taxon>Peronosporomycetes</taxon>
        <taxon>Peronosporales</taxon>
        <taxon>Peronosporaceae</taxon>
        <taxon>Phytophthora</taxon>
    </lineage>
</organism>
<dbReference type="AlphaFoldDB" id="A0A081AG92"/>
<reference evidence="2 3" key="1">
    <citation type="submission" date="2013-11" db="EMBL/GenBank/DDBJ databases">
        <title>The Genome Sequence of Phytophthora parasitica P1976.</title>
        <authorList>
            <consortium name="The Broad Institute Genomics Platform"/>
            <person name="Russ C."/>
            <person name="Tyler B."/>
            <person name="Panabieres F."/>
            <person name="Shan W."/>
            <person name="Tripathy S."/>
            <person name="Grunwald N."/>
            <person name="Machado M."/>
            <person name="Johnson C.S."/>
            <person name="Walker B."/>
            <person name="Young S."/>
            <person name="Zeng Q."/>
            <person name="Gargeya S."/>
            <person name="Fitzgerald M."/>
            <person name="Haas B."/>
            <person name="Abouelleil A."/>
            <person name="Allen A.W."/>
            <person name="Alvarado L."/>
            <person name="Arachchi H.M."/>
            <person name="Berlin A.M."/>
            <person name="Chapman S.B."/>
            <person name="Gainer-Dewar J."/>
            <person name="Goldberg J."/>
            <person name="Griggs A."/>
            <person name="Gujja S."/>
            <person name="Hansen M."/>
            <person name="Howarth C."/>
            <person name="Imamovic A."/>
            <person name="Ireland A."/>
            <person name="Larimer J."/>
            <person name="McCowan C."/>
            <person name="Murphy C."/>
            <person name="Pearson M."/>
            <person name="Poon T.W."/>
            <person name="Priest M."/>
            <person name="Roberts A."/>
            <person name="Saif S."/>
            <person name="Shea T."/>
            <person name="Sisk P."/>
            <person name="Sykes S."/>
            <person name="Wortman J."/>
            <person name="Nusbaum C."/>
            <person name="Birren B."/>
        </authorList>
    </citation>
    <scope>NUCLEOTIDE SEQUENCE [LARGE SCALE GENOMIC DNA]</scope>
    <source>
        <strain evidence="2 3">P1976</strain>
    </source>
</reference>
<gene>
    <name evidence="2" type="ORF">F444_06977</name>
</gene>
<dbReference type="Proteomes" id="UP000028582">
    <property type="component" value="Unassembled WGS sequence"/>
</dbReference>
<sequence>MRKSKKTHQPPLPPTQRNFKKTSKVSLKKLIGPADSDSRDEIAAAWCEGQLEDAYNRNEPHTILSKIPVMKALGHQLPVTMDKFDAMKADVRVVKEVGITAGAFKACDLFVLDLEVMHIALFRLFDRLTMLSRPVVYASPTGSLQNS</sequence>
<evidence type="ECO:0000313" key="2">
    <source>
        <dbReference type="EMBL" id="ETO77903.1"/>
    </source>
</evidence>
<protein>
    <submittedName>
        <fullName evidence="2">Uncharacterized protein</fullName>
    </submittedName>
</protein>
<evidence type="ECO:0000256" key="1">
    <source>
        <dbReference type="SAM" id="MobiDB-lite"/>
    </source>
</evidence>
<dbReference type="EMBL" id="ANJA01001257">
    <property type="protein sequence ID" value="ETO77903.1"/>
    <property type="molecule type" value="Genomic_DNA"/>
</dbReference>
<evidence type="ECO:0000313" key="3">
    <source>
        <dbReference type="Proteomes" id="UP000028582"/>
    </source>
</evidence>
<accession>A0A081AG92</accession>
<proteinExistence type="predicted"/>
<feature type="region of interest" description="Disordered" evidence="1">
    <location>
        <begin position="1"/>
        <end position="23"/>
    </location>
</feature>